<accession>A0A494UTJ6</accession>
<sequence length="122" mass="13635">MTMDLSDEGEPLAPEWTALDNNLAGILPGHRDASYAAERFVRVGWRSTSSSWHGYEVTTRWCELNLDPTDDHGVLLNGVIAPDHLTTLAALLDRFELPYSLELYDETGTLTRELNSASDQTR</sequence>
<gene>
    <name evidence="1" type="ORF">CNQ36_24145</name>
</gene>
<protein>
    <submittedName>
        <fullName evidence="1">Uncharacterized protein</fullName>
    </submittedName>
</protein>
<organism evidence="1 2">
    <name type="scientific">Streptomyces fungicidicus</name>
    <dbReference type="NCBI Taxonomy" id="68203"/>
    <lineage>
        <taxon>Bacteria</taxon>
        <taxon>Bacillati</taxon>
        <taxon>Actinomycetota</taxon>
        <taxon>Actinomycetes</taxon>
        <taxon>Kitasatosporales</taxon>
        <taxon>Streptomycetaceae</taxon>
        <taxon>Streptomyces</taxon>
    </lineage>
</organism>
<reference evidence="1 2" key="1">
    <citation type="submission" date="2017-09" db="EMBL/GenBank/DDBJ databases">
        <authorList>
            <person name="Zhang H."/>
            <person name="Hu S."/>
            <person name="Xu J."/>
            <person name="He Z."/>
        </authorList>
    </citation>
    <scope>NUCLEOTIDE SEQUENCE [LARGE SCALE GENOMIC DNA]</scope>
    <source>
        <strain evidence="1 2">TXX3120</strain>
    </source>
</reference>
<dbReference type="KEGG" id="sfug:CNQ36_24145"/>
<evidence type="ECO:0000313" key="1">
    <source>
        <dbReference type="EMBL" id="AYL38223.1"/>
    </source>
</evidence>
<dbReference type="AlphaFoldDB" id="A0A494UTJ6"/>
<dbReference type="RefSeq" id="WP_121547526.1">
    <property type="nucleotide sequence ID" value="NZ_CP023407.1"/>
</dbReference>
<dbReference type="EMBL" id="CP023407">
    <property type="protein sequence ID" value="AYL38223.1"/>
    <property type="molecule type" value="Genomic_DNA"/>
</dbReference>
<proteinExistence type="predicted"/>
<evidence type="ECO:0000313" key="2">
    <source>
        <dbReference type="Proteomes" id="UP000282170"/>
    </source>
</evidence>
<dbReference type="Proteomes" id="UP000282170">
    <property type="component" value="Chromosome"/>
</dbReference>
<dbReference type="GeneID" id="93885945"/>
<keyword evidence="2" id="KW-1185">Reference proteome</keyword>
<name>A0A494UTJ6_9ACTN</name>